<organism evidence="8 9">
    <name type="scientific">Coccomyxa subellipsoidea (strain C-169)</name>
    <name type="common">Green microalga</name>
    <dbReference type="NCBI Taxonomy" id="574566"/>
    <lineage>
        <taxon>Eukaryota</taxon>
        <taxon>Viridiplantae</taxon>
        <taxon>Chlorophyta</taxon>
        <taxon>core chlorophytes</taxon>
        <taxon>Trebouxiophyceae</taxon>
        <taxon>Trebouxiophyceae incertae sedis</taxon>
        <taxon>Coccomyxaceae</taxon>
        <taxon>Coccomyxa</taxon>
        <taxon>Coccomyxa subellipsoidea</taxon>
    </lineage>
</organism>
<feature type="compositionally biased region" description="Low complexity" evidence="6">
    <location>
        <begin position="261"/>
        <end position="280"/>
    </location>
</feature>
<comment type="subcellular location">
    <subcellularLocation>
        <location evidence="1">Endoplasmic reticulum</location>
    </subcellularLocation>
</comment>
<dbReference type="InterPro" id="IPR024298">
    <property type="entry name" value="Sec16_Sec23-bd"/>
</dbReference>
<feature type="compositionally biased region" description="Polar residues" evidence="6">
    <location>
        <begin position="318"/>
        <end position="338"/>
    </location>
</feature>
<feature type="region of interest" description="Disordered" evidence="6">
    <location>
        <begin position="46"/>
        <end position="404"/>
    </location>
</feature>
<feature type="compositionally biased region" description="Low complexity" evidence="6">
    <location>
        <begin position="157"/>
        <end position="171"/>
    </location>
</feature>
<feature type="compositionally biased region" description="Polar residues" evidence="6">
    <location>
        <begin position="66"/>
        <end position="77"/>
    </location>
</feature>
<dbReference type="PANTHER" id="PTHR13402">
    <property type="entry name" value="RGPR-RELATED"/>
    <property type="match status" value="1"/>
</dbReference>
<reference evidence="8 9" key="1">
    <citation type="journal article" date="2012" name="Genome Biol.">
        <title>The genome of the polar eukaryotic microalga coccomyxa subellipsoidea reveals traits of cold adaptation.</title>
        <authorList>
            <person name="Blanc G."/>
            <person name="Agarkova I."/>
            <person name="Grimwood J."/>
            <person name="Kuo A."/>
            <person name="Brueggeman A."/>
            <person name="Dunigan D."/>
            <person name="Gurnon J."/>
            <person name="Ladunga I."/>
            <person name="Lindquist E."/>
            <person name="Lucas S."/>
            <person name="Pangilinan J."/>
            <person name="Proschold T."/>
            <person name="Salamov A."/>
            <person name="Schmutz J."/>
            <person name="Weeks D."/>
            <person name="Yamada T."/>
            <person name="Claverie J.M."/>
            <person name="Grigoriev I."/>
            <person name="Van Etten J."/>
            <person name="Lomsadze A."/>
            <person name="Borodovsky M."/>
        </authorList>
    </citation>
    <scope>NUCLEOTIDE SEQUENCE [LARGE SCALE GENOMIC DNA]</scope>
    <source>
        <strain evidence="8 9">C-169</strain>
    </source>
</reference>
<dbReference type="GeneID" id="17042562"/>
<feature type="compositionally biased region" description="Pro residues" evidence="6">
    <location>
        <begin position="143"/>
        <end position="153"/>
    </location>
</feature>
<accession>I0Z2U1</accession>
<evidence type="ECO:0000313" key="8">
    <source>
        <dbReference type="EMBL" id="EIE24960.1"/>
    </source>
</evidence>
<dbReference type="GO" id="GO:0007030">
    <property type="term" value="P:Golgi organization"/>
    <property type="evidence" value="ECO:0007669"/>
    <property type="project" value="TreeGrafter"/>
</dbReference>
<dbReference type="AlphaFoldDB" id="I0Z2U1"/>
<dbReference type="GO" id="GO:0070971">
    <property type="term" value="C:endoplasmic reticulum exit site"/>
    <property type="evidence" value="ECO:0007669"/>
    <property type="project" value="TreeGrafter"/>
</dbReference>
<dbReference type="PANTHER" id="PTHR13402:SF6">
    <property type="entry name" value="SECRETORY 16, ISOFORM I"/>
    <property type="match status" value="1"/>
</dbReference>
<dbReference type="EMBL" id="AGSI01000005">
    <property type="protein sequence ID" value="EIE24960.1"/>
    <property type="molecule type" value="Genomic_DNA"/>
</dbReference>
<feature type="compositionally biased region" description="Low complexity" evidence="6">
    <location>
        <begin position="1095"/>
        <end position="1108"/>
    </location>
</feature>
<feature type="compositionally biased region" description="Low complexity" evidence="6">
    <location>
        <begin position="102"/>
        <end position="111"/>
    </location>
</feature>
<feature type="region of interest" description="Disordered" evidence="6">
    <location>
        <begin position="644"/>
        <end position="663"/>
    </location>
</feature>
<dbReference type="GO" id="GO:0016192">
    <property type="term" value="P:vesicle-mediated transport"/>
    <property type="evidence" value="ECO:0007669"/>
    <property type="project" value="UniProtKB-KW"/>
</dbReference>
<feature type="compositionally biased region" description="Polar residues" evidence="6">
    <location>
        <begin position="459"/>
        <end position="473"/>
    </location>
</feature>
<evidence type="ECO:0000259" key="7">
    <source>
        <dbReference type="Pfam" id="PF12931"/>
    </source>
</evidence>
<dbReference type="CDD" id="cd09233">
    <property type="entry name" value="ACE1-Sec16-like"/>
    <property type="match status" value="1"/>
</dbReference>
<feature type="compositionally biased region" description="Low complexity" evidence="6">
    <location>
        <begin position="186"/>
        <end position="197"/>
    </location>
</feature>
<protein>
    <recommendedName>
        <fullName evidence="7">Sec16 Sec23-binding domain-containing protein</fullName>
    </recommendedName>
</protein>
<dbReference type="Proteomes" id="UP000007264">
    <property type="component" value="Unassembled WGS sequence"/>
</dbReference>
<gene>
    <name evidence="8" type="ORF">COCSUDRAFT_83652</name>
</gene>
<dbReference type="STRING" id="574566.I0Z2U1"/>
<name>I0Z2U1_COCSC</name>
<keyword evidence="4" id="KW-0256">Endoplasmic reticulum</keyword>
<feature type="compositionally biased region" description="Basic and acidic residues" evidence="6">
    <location>
        <begin position="653"/>
        <end position="663"/>
    </location>
</feature>
<dbReference type="GO" id="GO:0070973">
    <property type="term" value="P:protein localization to endoplasmic reticulum exit site"/>
    <property type="evidence" value="ECO:0007669"/>
    <property type="project" value="TreeGrafter"/>
</dbReference>
<evidence type="ECO:0000256" key="1">
    <source>
        <dbReference type="ARBA" id="ARBA00004240"/>
    </source>
</evidence>
<comment type="caution">
    <text evidence="8">The sequence shown here is derived from an EMBL/GenBank/DDBJ whole genome shotgun (WGS) entry which is preliminary data.</text>
</comment>
<dbReference type="GO" id="GO:0012507">
    <property type="term" value="C:ER to Golgi transport vesicle membrane"/>
    <property type="evidence" value="ECO:0007669"/>
    <property type="project" value="TreeGrafter"/>
</dbReference>
<dbReference type="Pfam" id="PF12931">
    <property type="entry name" value="TPR_Sec16"/>
    <property type="match status" value="1"/>
</dbReference>
<dbReference type="eggNOG" id="KOG1913">
    <property type="taxonomic scope" value="Eukaryota"/>
</dbReference>
<evidence type="ECO:0000256" key="3">
    <source>
        <dbReference type="ARBA" id="ARBA00022448"/>
    </source>
</evidence>
<feature type="compositionally biased region" description="Low complexity" evidence="6">
    <location>
        <begin position="234"/>
        <end position="247"/>
    </location>
</feature>
<feature type="region of interest" description="Disordered" evidence="6">
    <location>
        <begin position="1201"/>
        <end position="1231"/>
    </location>
</feature>
<dbReference type="KEGG" id="csl:COCSUDRAFT_83652"/>
<comment type="similarity">
    <text evidence="2">Belongs to the SEC16 family.</text>
</comment>
<feature type="region of interest" description="Disordered" evidence="6">
    <location>
        <begin position="445"/>
        <end position="495"/>
    </location>
</feature>
<feature type="region of interest" description="Disordered" evidence="6">
    <location>
        <begin position="1035"/>
        <end position="1157"/>
    </location>
</feature>
<evidence type="ECO:0000256" key="6">
    <source>
        <dbReference type="SAM" id="MobiDB-lite"/>
    </source>
</evidence>
<sequence length="1231" mass="127672">MACDMGMPAEESHSQLPSFGQPSAAADAYANGGQNYFTAGWQAVQPKRPQTAAPKLAVPELRGPSSAAQTQPAFVNNQAGPPPPSFGQQQPSSAHTYFAQPPRAGAASFLPAAPPAFGRQQPAPAPLASSQWPVYNQQQQQFPPQPPSFPPSHAPEAVASAQQWQAPQALQWGQGTQEAAQYYPEASASQWPQSSSAGYAAWGEAASQEAGSYYPDPAEPLDATGTEQQAFNGAAEQAAQPQQGWQADPLQTAGPGWGDQSSAAGGPVEAVASAGASGYGAPPPTGPAPGLEVSDTDFWDMQDSGDSTQKPPALAETGGTQSVGPVEQTEQPQGTTDPSEPAPVSSGPQQGIDETEAAEVAAEKALPESAADESRPPLETQQQQPSWGGSEGVGDPAQVSAREQIFPAAHTDHGVSDAGEWPGPNHEQQPVELGSYQQADWNATQWRQQQAHAPAYGQPQPSFQPQWHQQLQASGAGYSQPHDPSYEYYSQQQPHHDVVHESAGPAVPGVTNRVSNIPFTPSPRTPSFHQPPAAVWGSQIRHQSAADSGLVPGTAAEGTRVAHGRPPCAVIAWGFGGRCAVMRPRMQGSVFSAGPVSLDMRWQPGQLHPMRVATLTADLAQLQPQAQWTQAGVKDDSQELLEQFPGPLTPSLPRDKAARGDEADRASVTAAMWHVLRLLAVNGGSLRSQTKGGKTKDQLTPDPAAAASMQALLMSGQKAEALKVAVEGQLWGPALLLARTCGDRAFSDTATAMAAAVAAPGMPLYCAFHMLAGRPDAVLPAPGAAIAPAGPAGQAGGKSGPPSGSFGLKALLAGAPPKQQEAAPVEEEAGPSAAEVAMLTEWRENLAILAANMATPADEALIARLGDRLWQHKGQEDAAQLCYLVAGLMPQPYDPAARLCLLGADHRAAPRSLASIPALQRTEVLEWAKLPGAAQPGALTLPMLPYKVVYAARLAEAGLIAPAVHYVGLVQAALASFGAKVPPGLLVCRAMVAELEERLRTHASMFNLSVKHSQSSSFISGLGRFLDRGINKLISGGEVPPSGPPSTGSEVDPFGLRRRNDSGSPQHRRSGSAHAHTSSDSFTGAHGQPHTGITPSPAAHAAARSSSPGPQPPQPSGSAFANAGPPDLAAAAAERRGAPGNAPSSALSSTSSLRSMLGNLGGLLGAAAPASSKEARLGEENKFFYDKERGMWREQGAEIPAAAAPLPPPPAIRRAPDSAPSAGAPLFARPH</sequence>
<evidence type="ECO:0000256" key="4">
    <source>
        <dbReference type="ARBA" id="ARBA00022824"/>
    </source>
</evidence>
<dbReference type="Gene3D" id="1.25.40.1030">
    <property type="match status" value="1"/>
</dbReference>
<feature type="compositionally biased region" description="Basic and acidic residues" evidence="6">
    <location>
        <begin position="361"/>
        <end position="376"/>
    </location>
</feature>
<evidence type="ECO:0000313" key="9">
    <source>
        <dbReference type="Proteomes" id="UP000007264"/>
    </source>
</evidence>
<dbReference type="RefSeq" id="XP_005649504.1">
    <property type="nucleotide sequence ID" value="XM_005649447.1"/>
</dbReference>
<evidence type="ECO:0000256" key="2">
    <source>
        <dbReference type="ARBA" id="ARBA00005927"/>
    </source>
</evidence>
<feature type="region of interest" description="Disordered" evidence="6">
    <location>
        <begin position="1"/>
        <end position="28"/>
    </location>
</feature>
<evidence type="ECO:0000256" key="5">
    <source>
        <dbReference type="ARBA" id="ARBA00022892"/>
    </source>
</evidence>
<keyword evidence="5" id="KW-0931">ER-Golgi transport</keyword>
<feature type="domain" description="Sec16 Sec23-binding" evidence="7">
    <location>
        <begin position="710"/>
        <end position="1036"/>
    </location>
</feature>
<feature type="compositionally biased region" description="Low complexity" evidence="6">
    <location>
        <begin position="1116"/>
        <end position="1157"/>
    </location>
</feature>
<keyword evidence="9" id="KW-1185">Reference proteome</keyword>
<keyword evidence="3" id="KW-0813">Transport</keyword>
<feature type="compositionally biased region" description="Low complexity" evidence="6">
    <location>
        <begin position="1035"/>
        <end position="1051"/>
    </location>
</feature>
<dbReference type="OrthoDB" id="515854at2759"/>
<proteinExistence type="inferred from homology"/>